<keyword evidence="4" id="KW-1185">Reference proteome</keyword>
<evidence type="ECO:0000256" key="2">
    <source>
        <dbReference type="SAM" id="SignalP"/>
    </source>
</evidence>
<dbReference type="EMBL" id="JBBUKT010000005">
    <property type="protein sequence ID" value="MEK7951944.1"/>
    <property type="molecule type" value="Genomic_DNA"/>
</dbReference>
<comment type="caution">
    <text evidence="3">The sequence shown here is derived from an EMBL/GenBank/DDBJ whole genome shotgun (WGS) entry which is preliminary data.</text>
</comment>
<sequence>MKFTILLLFLVGSTMISSATPEQEAGEHQRISYWRGQLAEAGDLDAQPVAQKIETLGTVLRGIGWPADYRYAGAEAATFQKEVQAALLAIPGHAKHFADKIEREREEAQAIPRTAQIKYDSVRSFCLMGIFPHLPSPEAVQVLGHYLDDERDIPRHEVDKSRERDYITEPENAWLAVGALSTIGLRDSPYPPLRFVDSAKGIPEQAVALPKFRAWYAEIKEGRRAFSFLGQKVEYRFMPDGSWETAPLAISDEEIRKEQELPELISRAVPSPTNGEVAPAPSFPASWWPGLVSVVTALAVVGAWFARKRSQHA</sequence>
<feature type="signal peptide" evidence="2">
    <location>
        <begin position="1"/>
        <end position="19"/>
    </location>
</feature>
<evidence type="ECO:0008006" key="5">
    <source>
        <dbReference type="Google" id="ProtNLM"/>
    </source>
</evidence>
<gene>
    <name evidence="3" type="ORF">WKV53_15620</name>
</gene>
<evidence type="ECO:0000313" key="3">
    <source>
        <dbReference type="EMBL" id="MEK7951944.1"/>
    </source>
</evidence>
<name>A0ABU9AW02_9BACT</name>
<evidence type="ECO:0000313" key="4">
    <source>
        <dbReference type="Proteomes" id="UP001371305"/>
    </source>
</evidence>
<feature type="chain" id="PRO_5045569855" description="DUF2167 domain-containing protein" evidence="2">
    <location>
        <begin position="20"/>
        <end position="313"/>
    </location>
</feature>
<dbReference type="RefSeq" id="WP_341405703.1">
    <property type="nucleotide sequence ID" value="NZ_JBBUKT010000005.1"/>
</dbReference>
<organism evidence="3 4">
    <name type="scientific">Luteolibacter soli</name>
    <dbReference type="NCBI Taxonomy" id="3135280"/>
    <lineage>
        <taxon>Bacteria</taxon>
        <taxon>Pseudomonadati</taxon>
        <taxon>Verrucomicrobiota</taxon>
        <taxon>Verrucomicrobiia</taxon>
        <taxon>Verrucomicrobiales</taxon>
        <taxon>Verrucomicrobiaceae</taxon>
        <taxon>Luteolibacter</taxon>
    </lineage>
</organism>
<evidence type="ECO:0000256" key="1">
    <source>
        <dbReference type="SAM" id="Phobius"/>
    </source>
</evidence>
<proteinExistence type="predicted"/>
<protein>
    <recommendedName>
        <fullName evidence="5">DUF2167 domain-containing protein</fullName>
    </recommendedName>
</protein>
<keyword evidence="1" id="KW-0812">Transmembrane</keyword>
<keyword evidence="1" id="KW-1133">Transmembrane helix</keyword>
<feature type="transmembrane region" description="Helical" evidence="1">
    <location>
        <begin position="287"/>
        <end position="306"/>
    </location>
</feature>
<keyword evidence="2" id="KW-0732">Signal</keyword>
<dbReference type="Proteomes" id="UP001371305">
    <property type="component" value="Unassembled WGS sequence"/>
</dbReference>
<keyword evidence="1" id="KW-0472">Membrane</keyword>
<reference evidence="3 4" key="1">
    <citation type="submission" date="2024-04" db="EMBL/GenBank/DDBJ databases">
        <title>Luteolibacter sp. isolated from soil.</title>
        <authorList>
            <person name="An J."/>
        </authorList>
    </citation>
    <scope>NUCLEOTIDE SEQUENCE [LARGE SCALE GENOMIC DNA]</scope>
    <source>
        <strain evidence="3 4">Y139</strain>
    </source>
</reference>
<accession>A0ABU9AW02</accession>